<name>A0A840C4N5_9RHOB</name>
<feature type="signal peptide" evidence="1">
    <location>
        <begin position="1"/>
        <end position="19"/>
    </location>
</feature>
<evidence type="ECO:0000256" key="1">
    <source>
        <dbReference type="SAM" id="SignalP"/>
    </source>
</evidence>
<reference evidence="2" key="1">
    <citation type="submission" date="2020-08" db="EMBL/GenBank/DDBJ databases">
        <title>Genomic Encyclopedia of Type Strains, Phase IV (KMG-IV): sequencing the most valuable type-strain genomes for metagenomic binning, comparative biology and taxonomic classification.</title>
        <authorList>
            <person name="Goeker M."/>
        </authorList>
    </citation>
    <scope>NUCLEOTIDE SEQUENCE [LARGE SCALE GENOMIC DNA]</scope>
    <source>
        <strain evidence="2">DSM 105040</strain>
    </source>
</reference>
<gene>
    <name evidence="2" type="ORF">GGR17_000682</name>
</gene>
<comment type="caution">
    <text evidence="2">The sequence shown here is derived from an EMBL/GenBank/DDBJ whole genome shotgun (WGS) entry which is preliminary data.</text>
</comment>
<sequence>MFKHALFGAVALTAGALTAQSEPFTFVALGDAPYGTPEEVFAPFETLIATVNARKPAFTIHVGDTKSGSTPCDDAMLDAQLGFLNSFAPAAVYTPGDNEWTDCHRPKAGGFDPLERLDYIRRTYFTDPSTSFGTDPIALESQAVVMADRFATYVENTRFAHEGVHFIQAHVVGSNNNLEARDQKAAMEFFARDAANVAWLSDSFDQAIAADAAAVVLSIHADMFEFDFGPAWAPEGFLRHSGFINFAGVLTEKAAAFDKPVLLIFGDSHKFRVFRPFPKAAPKMTALEVFGSADMHAVEVTVTPDDPAVFGVTPILNPALDGQG</sequence>
<evidence type="ECO:0000313" key="2">
    <source>
        <dbReference type="EMBL" id="MBB4020891.1"/>
    </source>
</evidence>
<feature type="chain" id="PRO_5033046516" description="Calcineurin-like phosphoesterase domain-containing protein" evidence="1">
    <location>
        <begin position="20"/>
        <end position="324"/>
    </location>
</feature>
<accession>A0A840C4N5</accession>
<dbReference type="AlphaFoldDB" id="A0A840C4N5"/>
<keyword evidence="3" id="KW-1185">Reference proteome</keyword>
<dbReference type="RefSeq" id="WP_054538087.1">
    <property type="nucleotide sequence ID" value="NZ_JACIEQ010000001.1"/>
</dbReference>
<organism evidence="2 3">
    <name type="scientific">Actibacterium naphthalenivorans</name>
    <dbReference type="NCBI Taxonomy" id="1614693"/>
    <lineage>
        <taxon>Bacteria</taxon>
        <taxon>Pseudomonadati</taxon>
        <taxon>Pseudomonadota</taxon>
        <taxon>Alphaproteobacteria</taxon>
        <taxon>Rhodobacterales</taxon>
        <taxon>Roseobacteraceae</taxon>
        <taxon>Actibacterium</taxon>
    </lineage>
</organism>
<keyword evidence="1" id="KW-0732">Signal</keyword>
<dbReference type="Proteomes" id="UP000585681">
    <property type="component" value="Unassembled WGS sequence"/>
</dbReference>
<proteinExistence type="predicted"/>
<dbReference type="InterPro" id="IPR029052">
    <property type="entry name" value="Metallo-depent_PP-like"/>
</dbReference>
<dbReference type="EMBL" id="JACIEQ010000001">
    <property type="protein sequence ID" value="MBB4020891.1"/>
    <property type="molecule type" value="Genomic_DNA"/>
</dbReference>
<evidence type="ECO:0000313" key="3">
    <source>
        <dbReference type="Proteomes" id="UP000585681"/>
    </source>
</evidence>
<protein>
    <recommendedName>
        <fullName evidence="4">Calcineurin-like phosphoesterase domain-containing protein</fullName>
    </recommendedName>
</protein>
<dbReference type="SUPFAM" id="SSF56300">
    <property type="entry name" value="Metallo-dependent phosphatases"/>
    <property type="match status" value="1"/>
</dbReference>
<evidence type="ECO:0008006" key="4">
    <source>
        <dbReference type="Google" id="ProtNLM"/>
    </source>
</evidence>